<dbReference type="GO" id="GO:0006888">
    <property type="term" value="P:endoplasmic reticulum to Golgi vesicle-mediated transport"/>
    <property type="evidence" value="ECO:0007669"/>
    <property type="project" value="UniProtKB-UniRule"/>
</dbReference>
<evidence type="ECO:0000256" key="5">
    <source>
        <dbReference type="ARBA" id="ARBA00038167"/>
    </source>
</evidence>
<dbReference type="PANTHER" id="PTHR23249">
    <property type="entry name" value="TRAFFICKING PROTEIN PARTICLE COMPLEX SUBUNIT"/>
    <property type="match status" value="1"/>
</dbReference>
<dbReference type="Pfam" id="PF04099">
    <property type="entry name" value="Sybindin"/>
    <property type="match status" value="1"/>
</dbReference>
<evidence type="ECO:0000256" key="1">
    <source>
        <dbReference type="ARBA" id="ARBA00022448"/>
    </source>
</evidence>
<dbReference type="GO" id="GO:0005794">
    <property type="term" value="C:Golgi apparatus"/>
    <property type="evidence" value="ECO:0007669"/>
    <property type="project" value="UniProtKB-SubCell"/>
</dbReference>
<dbReference type="PANTHER" id="PTHR23249:SF16">
    <property type="entry name" value="TRAFFICKING PROTEIN PARTICLE COMPLEX SUBUNIT 1"/>
    <property type="match status" value="1"/>
</dbReference>
<keyword evidence="2 6" id="KW-0256">Endoplasmic reticulum</keyword>
<accession>A0A0G4ELJ7</accession>
<evidence type="ECO:0000313" key="7">
    <source>
        <dbReference type="EMBL" id="CEL97884.1"/>
    </source>
</evidence>
<evidence type="ECO:0000313" key="8">
    <source>
        <dbReference type="Proteomes" id="UP000041254"/>
    </source>
</evidence>
<dbReference type="AlphaFoldDB" id="A0A0G4ELJ7"/>
<protein>
    <recommendedName>
        <fullName evidence="6">Trafficking protein particle complex subunit</fullName>
    </recommendedName>
</protein>
<dbReference type="GO" id="GO:0005783">
    <property type="term" value="C:endoplasmic reticulum"/>
    <property type="evidence" value="ECO:0007669"/>
    <property type="project" value="UniProtKB-SubCell"/>
</dbReference>
<keyword evidence="4 6" id="KW-0333">Golgi apparatus</keyword>
<sequence>MLYSFYLYYRHYCVYHEAFNHGRVAKDLRGDQKLISGLLFSMKSFCQKINPKDLGPNALGNPFRSYSTPEYKLHYFESLSGYKLLFMTDPSVPLLRELLSFIYGSLVVEQIIKNPTFDIGERLTGHPLAPAFSKALNDCVQATPFFASLPQ</sequence>
<proteinExistence type="inferred from homology"/>
<dbReference type="InterPro" id="IPR011012">
    <property type="entry name" value="Longin-like_dom_sf"/>
</dbReference>
<dbReference type="Proteomes" id="UP000041254">
    <property type="component" value="Unassembled WGS sequence"/>
</dbReference>
<comment type="subcellular location">
    <subcellularLocation>
        <location evidence="6">Endoplasmic reticulum</location>
    </subcellularLocation>
    <subcellularLocation>
        <location evidence="6">Golgi apparatus</location>
        <location evidence="6">cis-Golgi network</location>
    </subcellularLocation>
</comment>
<name>A0A0G4ELJ7_VITBC</name>
<gene>
    <name evidence="7" type="ORF">Vbra_7759</name>
</gene>
<dbReference type="GO" id="GO:0030008">
    <property type="term" value="C:TRAPP complex"/>
    <property type="evidence" value="ECO:0007669"/>
    <property type="project" value="UniProtKB-UniRule"/>
</dbReference>
<dbReference type="VEuPathDB" id="CryptoDB:Vbra_7759"/>
<evidence type="ECO:0000256" key="2">
    <source>
        <dbReference type="ARBA" id="ARBA00022824"/>
    </source>
</evidence>
<organism evidence="7 8">
    <name type="scientific">Vitrella brassicaformis (strain CCMP3155)</name>
    <dbReference type="NCBI Taxonomy" id="1169540"/>
    <lineage>
        <taxon>Eukaryota</taxon>
        <taxon>Sar</taxon>
        <taxon>Alveolata</taxon>
        <taxon>Colpodellida</taxon>
        <taxon>Vitrellaceae</taxon>
        <taxon>Vitrella</taxon>
    </lineage>
</organism>
<dbReference type="PhylomeDB" id="A0A0G4ELJ7"/>
<keyword evidence="3 6" id="KW-0931">ER-Golgi transport</keyword>
<dbReference type="OMA" id="YALNYLC"/>
<evidence type="ECO:0000256" key="4">
    <source>
        <dbReference type="ARBA" id="ARBA00023034"/>
    </source>
</evidence>
<reference evidence="7 8" key="1">
    <citation type="submission" date="2014-11" db="EMBL/GenBank/DDBJ databases">
        <authorList>
            <person name="Zhu J."/>
            <person name="Qi W."/>
            <person name="Song R."/>
        </authorList>
    </citation>
    <scope>NUCLEOTIDE SEQUENCE [LARGE SCALE GENOMIC DNA]</scope>
</reference>
<evidence type="ECO:0000256" key="6">
    <source>
        <dbReference type="RuleBase" id="RU366065"/>
    </source>
</evidence>
<dbReference type="FunCoup" id="A0A0G4ELJ7">
    <property type="interactions" value="2"/>
</dbReference>
<dbReference type="SMART" id="SM01399">
    <property type="entry name" value="Sybindin"/>
    <property type="match status" value="1"/>
</dbReference>
<dbReference type="SUPFAM" id="SSF64356">
    <property type="entry name" value="SNARE-like"/>
    <property type="match status" value="1"/>
</dbReference>
<dbReference type="InParanoid" id="A0A0G4ELJ7"/>
<dbReference type="InterPro" id="IPR007233">
    <property type="entry name" value="TRAPPC"/>
</dbReference>
<keyword evidence="1 6" id="KW-0813">Transport</keyword>
<dbReference type="STRING" id="1169540.A0A0G4ELJ7"/>
<dbReference type="OrthoDB" id="246406at2759"/>
<comment type="similarity">
    <text evidence="5">Belongs to the TRAPP small subunits family. BET5 subfamily.</text>
</comment>
<keyword evidence="8" id="KW-1185">Reference proteome</keyword>
<dbReference type="Gene3D" id="3.30.450.70">
    <property type="match status" value="1"/>
</dbReference>
<comment type="subunit">
    <text evidence="6">Part of the multisubunit transport protein particle (TRAPP) complex.</text>
</comment>
<dbReference type="EMBL" id="CDMY01000258">
    <property type="protein sequence ID" value="CEL97884.1"/>
    <property type="molecule type" value="Genomic_DNA"/>
</dbReference>
<evidence type="ECO:0000256" key="3">
    <source>
        <dbReference type="ARBA" id="ARBA00022892"/>
    </source>
</evidence>